<reference evidence="6" key="1">
    <citation type="journal article" date="2021" name="PeerJ">
        <title>Extensive microbial diversity within the chicken gut microbiome revealed by metagenomics and culture.</title>
        <authorList>
            <person name="Gilroy R."/>
            <person name="Ravi A."/>
            <person name="Getino M."/>
            <person name="Pursley I."/>
            <person name="Horton D.L."/>
            <person name="Alikhan N.F."/>
            <person name="Baker D."/>
            <person name="Gharbi K."/>
            <person name="Hall N."/>
            <person name="Watson M."/>
            <person name="Adriaenssens E.M."/>
            <person name="Foster-Nyarko E."/>
            <person name="Jarju S."/>
            <person name="Secka A."/>
            <person name="Antonio M."/>
            <person name="Oren A."/>
            <person name="Chaudhuri R.R."/>
            <person name="La Ragione R."/>
            <person name="Hildebrand F."/>
            <person name="Pallen M.J."/>
        </authorList>
    </citation>
    <scope>NUCLEOTIDE SEQUENCE</scope>
    <source>
        <strain evidence="6">ChiGjej4B4-12881</strain>
    </source>
</reference>
<dbReference type="PANTHER" id="PTHR30514">
    <property type="entry name" value="GLUCOKINASE"/>
    <property type="match status" value="1"/>
</dbReference>
<gene>
    <name evidence="6" type="ORF">IAA28_09175</name>
</gene>
<dbReference type="Pfam" id="PF01380">
    <property type="entry name" value="SIS"/>
    <property type="match status" value="1"/>
</dbReference>
<proteinExistence type="predicted"/>
<evidence type="ECO:0000256" key="1">
    <source>
        <dbReference type="ARBA" id="ARBA00023015"/>
    </source>
</evidence>
<evidence type="ECO:0000259" key="4">
    <source>
        <dbReference type="PROSITE" id="PS51071"/>
    </source>
</evidence>
<evidence type="ECO:0000313" key="7">
    <source>
        <dbReference type="Proteomes" id="UP000886780"/>
    </source>
</evidence>
<dbReference type="GO" id="GO:0097367">
    <property type="term" value="F:carbohydrate derivative binding"/>
    <property type="evidence" value="ECO:0007669"/>
    <property type="project" value="InterPro"/>
</dbReference>
<dbReference type="InterPro" id="IPR047640">
    <property type="entry name" value="RpiR-like"/>
</dbReference>
<dbReference type="PANTHER" id="PTHR30514:SF21">
    <property type="entry name" value="RPIR-FAMILY TRANSCRIPTIONAL REGULATOR"/>
    <property type="match status" value="1"/>
</dbReference>
<keyword evidence="1" id="KW-0805">Transcription regulation</keyword>
<dbReference type="PROSITE" id="PS51071">
    <property type="entry name" value="HTH_RPIR"/>
    <property type="match status" value="1"/>
</dbReference>
<dbReference type="PROSITE" id="PS51464">
    <property type="entry name" value="SIS"/>
    <property type="match status" value="1"/>
</dbReference>
<reference evidence="6" key="2">
    <citation type="submission" date="2021-04" db="EMBL/GenBank/DDBJ databases">
        <authorList>
            <person name="Gilroy R."/>
        </authorList>
    </citation>
    <scope>NUCLEOTIDE SEQUENCE</scope>
    <source>
        <strain evidence="6">ChiGjej4B4-12881</strain>
    </source>
</reference>
<dbReference type="SUPFAM" id="SSF53697">
    <property type="entry name" value="SIS domain"/>
    <property type="match status" value="1"/>
</dbReference>
<evidence type="ECO:0000256" key="3">
    <source>
        <dbReference type="ARBA" id="ARBA00023163"/>
    </source>
</evidence>
<evidence type="ECO:0000256" key="2">
    <source>
        <dbReference type="ARBA" id="ARBA00023125"/>
    </source>
</evidence>
<dbReference type="SUPFAM" id="SSF46689">
    <property type="entry name" value="Homeodomain-like"/>
    <property type="match status" value="1"/>
</dbReference>
<dbReference type="AlphaFoldDB" id="A0A9D2AXP4"/>
<accession>A0A9D2AXP4</accession>
<evidence type="ECO:0000259" key="5">
    <source>
        <dbReference type="PROSITE" id="PS51464"/>
    </source>
</evidence>
<name>A0A9D2AXP4_9FIRM</name>
<dbReference type="InterPro" id="IPR009057">
    <property type="entry name" value="Homeodomain-like_sf"/>
</dbReference>
<keyword evidence="2" id="KW-0238">DNA-binding</keyword>
<feature type="domain" description="SIS" evidence="5">
    <location>
        <begin position="108"/>
        <end position="248"/>
    </location>
</feature>
<dbReference type="Pfam" id="PF01418">
    <property type="entry name" value="HTH_6"/>
    <property type="match status" value="1"/>
</dbReference>
<sequence>MEYLAEIFETLTESEKRVFTYIYRHQTEASRMNIQDVAGAASVSKTVVINTCQKLGFEGFGALKYYLRNQQTSPSEAQSPKLDLLQNRIVDQVKRTLSLINPDLFLKSARSIVHSKTVYIVGRGTSKAVASYLEHMLLILGIKCINLEDYNLIGAVVENIEVNETLIVISLSGETPKALEVARIAKARNAAVISITGFTTNTLSRLADIHLYCAADSVDTKDCDTHSRIGLFIISDVLTDFVRRQKNQSVFRS</sequence>
<dbReference type="InterPro" id="IPR035472">
    <property type="entry name" value="RpiR-like_SIS"/>
</dbReference>
<dbReference type="InterPro" id="IPR000281">
    <property type="entry name" value="HTH_RpiR"/>
</dbReference>
<evidence type="ECO:0000313" key="6">
    <source>
        <dbReference type="EMBL" id="HIX52961.1"/>
    </source>
</evidence>
<dbReference type="EMBL" id="DXEU01000165">
    <property type="protein sequence ID" value="HIX52961.1"/>
    <property type="molecule type" value="Genomic_DNA"/>
</dbReference>
<organism evidence="6 7">
    <name type="scientific">Candidatus Lachnoclostridium stercoripullorum</name>
    <dbReference type="NCBI Taxonomy" id="2838635"/>
    <lineage>
        <taxon>Bacteria</taxon>
        <taxon>Bacillati</taxon>
        <taxon>Bacillota</taxon>
        <taxon>Clostridia</taxon>
        <taxon>Lachnospirales</taxon>
        <taxon>Lachnospiraceae</taxon>
    </lineage>
</organism>
<dbReference type="InterPro" id="IPR001347">
    <property type="entry name" value="SIS_dom"/>
</dbReference>
<dbReference type="GO" id="GO:1901135">
    <property type="term" value="P:carbohydrate derivative metabolic process"/>
    <property type="evidence" value="ECO:0007669"/>
    <property type="project" value="InterPro"/>
</dbReference>
<dbReference type="InterPro" id="IPR046348">
    <property type="entry name" value="SIS_dom_sf"/>
</dbReference>
<dbReference type="Gene3D" id="3.40.50.10490">
    <property type="entry name" value="Glucose-6-phosphate isomerase like protein, domain 1"/>
    <property type="match status" value="1"/>
</dbReference>
<keyword evidence="3" id="KW-0804">Transcription</keyword>
<dbReference type="InterPro" id="IPR036388">
    <property type="entry name" value="WH-like_DNA-bd_sf"/>
</dbReference>
<comment type="caution">
    <text evidence="6">The sequence shown here is derived from an EMBL/GenBank/DDBJ whole genome shotgun (WGS) entry which is preliminary data.</text>
</comment>
<dbReference type="Gene3D" id="1.10.10.10">
    <property type="entry name" value="Winged helix-like DNA-binding domain superfamily/Winged helix DNA-binding domain"/>
    <property type="match status" value="1"/>
</dbReference>
<feature type="domain" description="HTH rpiR-type" evidence="4">
    <location>
        <begin position="1"/>
        <end position="74"/>
    </location>
</feature>
<dbReference type="Proteomes" id="UP000886780">
    <property type="component" value="Unassembled WGS sequence"/>
</dbReference>
<dbReference type="GO" id="GO:0003677">
    <property type="term" value="F:DNA binding"/>
    <property type="evidence" value="ECO:0007669"/>
    <property type="project" value="UniProtKB-KW"/>
</dbReference>
<protein>
    <submittedName>
        <fullName evidence="6">MurR/RpiR family transcriptional regulator</fullName>
    </submittedName>
</protein>
<dbReference type="CDD" id="cd05013">
    <property type="entry name" value="SIS_RpiR"/>
    <property type="match status" value="1"/>
</dbReference>
<dbReference type="GO" id="GO:0003700">
    <property type="term" value="F:DNA-binding transcription factor activity"/>
    <property type="evidence" value="ECO:0007669"/>
    <property type="project" value="InterPro"/>
</dbReference>